<comment type="caution">
    <text evidence="3">The sequence shown here is derived from an EMBL/GenBank/DDBJ whole genome shotgun (WGS) entry which is preliminary data.</text>
</comment>
<evidence type="ECO:0000256" key="2">
    <source>
        <dbReference type="SAM" id="SignalP"/>
    </source>
</evidence>
<accession>A0AAN5DEK2</accession>
<evidence type="ECO:0000313" key="4">
    <source>
        <dbReference type="Proteomes" id="UP001328107"/>
    </source>
</evidence>
<dbReference type="Proteomes" id="UP001328107">
    <property type="component" value="Unassembled WGS sequence"/>
</dbReference>
<evidence type="ECO:0000313" key="3">
    <source>
        <dbReference type="EMBL" id="GMR61733.1"/>
    </source>
</evidence>
<proteinExistence type="predicted"/>
<keyword evidence="1" id="KW-0812">Transmembrane</keyword>
<gene>
    <name evidence="3" type="ORF">PMAYCL1PPCAC_31928</name>
</gene>
<dbReference type="EMBL" id="BTRK01000006">
    <property type="protein sequence ID" value="GMR61733.1"/>
    <property type="molecule type" value="Genomic_DNA"/>
</dbReference>
<protein>
    <recommendedName>
        <fullName evidence="5">G protein-coupled receptor</fullName>
    </recommendedName>
</protein>
<organism evidence="3 4">
    <name type="scientific">Pristionchus mayeri</name>
    <dbReference type="NCBI Taxonomy" id="1317129"/>
    <lineage>
        <taxon>Eukaryota</taxon>
        <taxon>Metazoa</taxon>
        <taxon>Ecdysozoa</taxon>
        <taxon>Nematoda</taxon>
        <taxon>Chromadorea</taxon>
        <taxon>Rhabditida</taxon>
        <taxon>Rhabditina</taxon>
        <taxon>Diplogasteromorpha</taxon>
        <taxon>Diplogasteroidea</taxon>
        <taxon>Neodiplogasteridae</taxon>
        <taxon>Pristionchus</taxon>
    </lineage>
</organism>
<feature type="signal peptide" evidence="2">
    <location>
        <begin position="1"/>
        <end position="20"/>
    </location>
</feature>
<evidence type="ECO:0008006" key="5">
    <source>
        <dbReference type="Google" id="ProtNLM"/>
    </source>
</evidence>
<feature type="chain" id="PRO_5043032636" description="G protein-coupled receptor" evidence="2">
    <location>
        <begin position="21"/>
        <end position="193"/>
    </location>
</feature>
<name>A0AAN5DEK2_9BILA</name>
<reference evidence="4" key="1">
    <citation type="submission" date="2022-10" db="EMBL/GenBank/DDBJ databases">
        <title>Genome assembly of Pristionchus species.</title>
        <authorList>
            <person name="Yoshida K."/>
            <person name="Sommer R.J."/>
        </authorList>
    </citation>
    <scope>NUCLEOTIDE SEQUENCE [LARGE SCALE GENOMIC DNA]</scope>
    <source>
        <strain evidence="4">RS5460</strain>
    </source>
</reference>
<dbReference type="AlphaFoldDB" id="A0AAN5DEK2"/>
<keyword evidence="2" id="KW-0732">Signal</keyword>
<keyword evidence="1" id="KW-1133">Transmembrane helix</keyword>
<keyword evidence="1" id="KW-0472">Membrane</keyword>
<sequence>MLSIGRIVLALLPIVVFIDAQTFSTGDNSSIADCSHECSHKDESRFCLDGNAHFYERLLMGHLRYYISTQVAIDLWHKHHKQGVARNASEIHEEVREGLGLQWTGEKDIVTEKIIDSLADLVTERTQEITLRDRKHAPPTHCPIPCEYTHDLYIILLVLSGTFNIILITSLIAVCTRSAERRNRHLLVATDDH</sequence>
<keyword evidence="4" id="KW-1185">Reference proteome</keyword>
<evidence type="ECO:0000256" key="1">
    <source>
        <dbReference type="SAM" id="Phobius"/>
    </source>
</evidence>
<feature type="transmembrane region" description="Helical" evidence="1">
    <location>
        <begin position="152"/>
        <end position="175"/>
    </location>
</feature>